<proteinExistence type="predicted"/>
<dbReference type="EMBL" id="JAWDGP010001864">
    <property type="protein sequence ID" value="KAK3787483.1"/>
    <property type="molecule type" value="Genomic_DNA"/>
</dbReference>
<organism evidence="1 2">
    <name type="scientific">Elysia crispata</name>
    <name type="common">lettuce slug</name>
    <dbReference type="NCBI Taxonomy" id="231223"/>
    <lineage>
        <taxon>Eukaryota</taxon>
        <taxon>Metazoa</taxon>
        <taxon>Spiralia</taxon>
        <taxon>Lophotrochozoa</taxon>
        <taxon>Mollusca</taxon>
        <taxon>Gastropoda</taxon>
        <taxon>Heterobranchia</taxon>
        <taxon>Euthyneura</taxon>
        <taxon>Panpulmonata</taxon>
        <taxon>Sacoglossa</taxon>
        <taxon>Placobranchoidea</taxon>
        <taxon>Plakobranchidae</taxon>
        <taxon>Elysia</taxon>
    </lineage>
</organism>
<keyword evidence="2" id="KW-1185">Reference proteome</keyword>
<dbReference type="Proteomes" id="UP001283361">
    <property type="component" value="Unassembled WGS sequence"/>
</dbReference>
<dbReference type="AlphaFoldDB" id="A0AAE1DZN1"/>
<protein>
    <submittedName>
        <fullName evidence="1">Uncharacterized protein</fullName>
    </submittedName>
</protein>
<evidence type="ECO:0000313" key="2">
    <source>
        <dbReference type="Proteomes" id="UP001283361"/>
    </source>
</evidence>
<accession>A0AAE1DZN1</accession>
<name>A0AAE1DZN1_9GAST</name>
<reference evidence="1" key="1">
    <citation type="journal article" date="2023" name="G3 (Bethesda)">
        <title>A reference genome for the long-term kleptoplast-retaining sea slug Elysia crispata morphotype clarki.</title>
        <authorList>
            <person name="Eastman K.E."/>
            <person name="Pendleton A.L."/>
            <person name="Shaikh M.A."/>
            <person name="Suttiyut T."/>
            <person name="Ogas R."/>
            <person name="Tomko P."/>
            <person name="Gavelis G."/>
            <person name="Widhalm J.R."/>
            <person name="Wisecaver J.H."/>
        </authorList>
    </citation>
    <scope>NUCLEOTIDE SEQUENCE</scope>
    <source>
        <strain evidence="1">ECLA1</strain>
    </source>
</reference>
<evidence type="ECO:0000313" key="1">
    <source>
        <dbReference type="EMBL" id="KAK3787483.1"/>
    </source>
</evidence>
<gene>
    <name evidence="1" type="ORF">RRG08_025746</name>
</gene>
<sequence>MQKTQICYTDPKVARCRRTNLKPRPDFVPHCKAYPASRRGTDVKEKASSFKRPGSCQCFSGCFASSCVFDSAYRHIHISAVGGIS</sequence>
<comment type="caution">
    <text evidence="1">The sequence shown here is derived from an EMBL/GenBank/DDBJ whole genome shotgun (WGS) entry which is preliminary data.</text>
</comment>